<dbReference type="InterPro" id="IPR013656">
    <property type="entry name" value="PAS_4"/>
</dbReference>
<dbReference type="SUPFAM" id="SSF55874">
    <property type="entry name" value="ATPase domain of HSP90 chaperone/DNA topoisomerase II/histidine kinase"/>
    <property type="match status" value="1"/>
</dbReference>
<dbReference type="SUPFAM" id="SSF47384">
    <property type="entry name" value="Homodimeric domain of signal transducing histidine kinase"/>
    <property type="match status" value="1"/>
</dbReference>
<dbReference type="Gene3D" id="1.10.287.130">
    <property type="match status" value="1"/>
</dbReference>
<evidence type="ECO:0000256" key="2">
    <source>
        <dbReference type="ARBA" id="ARBA00012438"/>
    </source>
</evidence>
<dbReference type="PROSITE" id="PS50109">
    <property type="entry name" value="HIS_KIN"/>
    <property type="match status" value="1"/>
</dbReference>
<dbReference type="InterPro" id="IPR011006">
    <property type="entry name" value="CheY-like_superfamily"/>
</dbReference>
<dbReference type="EMBL" id="KZ613508">
    <property type="protein sequence ID" value="PMD16039.1"/>
    <property type="molecule type" value="Genomic_DNA"/>
</dbReference>
<dbReference type="Pfam" id="PF08448">
    <property type="entry name" value="PAS_4"/>
    <property type="match status" value="1"/>
</dbReference>
<dbReference type="AlphaFoldDB" id="A0A2J6PPW6"/>
<evidence type="ECO:0000256" key="3">
    <source>
        <dbReference type="ARBA" id="ARBA00022553"/>
    </source>
</evidence>
<dbReference type="InterPro" id="IPR036097">
    <property type="entry name" value="HisK_dim/P_sf"/>
</dbReference>
<dbReference type="PROSITE" id="PS50110">
    <property type="entry name" value="RESPONSE_REGULATORY"/>
    <property type="match status" value="1"/>
</dbReference>
<dbReference type="PRINTS" id="PR00344">
    <property type="entry name" value="BCTRLSENSOR"/>
</dbReference>
<dbReference type="Pfam" id="PF00512">
    <property type="entry name" value="HisKA"/>
    <property type="match status" value="1"/>
</dbReference>
<dbReference type="CDD" id="cd00130">
    <property type="entry name" value="PAS"/>
    <property type="match status" value="1"/>
</dbReference>
<dbReference type="Proteomes" id="UP000235672">
    <property type="component" value="Unassembled WGS sequence"/>
</dbReference>
<protein>
    <recommendedName>
        <fullName evidence="2">histidine kinase</fullName>
        <ecNumber evidence="2">2.7.13.3</ecNumber>
    </recommendedName>
</protein>
<evidence type="ECO:0000259" key="8">
    <source>
        <dbReference type="PROSITE" id="PS50109"/>
    </source>
</evidence>
<dbReference type="SMART" id="SM00388">
    <property type="entry name" value="HisKA"/>
    <property type="match status" value="1"/>
</dbReference>
<dbReference type="EC" id="2.7.13.3" evidence="2"/>
<evidence type="ECO:0000259" key="9">
    <source>
        <dbReference type="PROSITE" id="PS50110"/>
    </source>
</evidence>
<feature type="domain" description="Response regulatory" evidence="9">
    <location>
        <begin position="837"/>
        <end position="970"/>
    </location>
</feature>
<dbReference type="OrthoDB" id="60033at2759"/>
<keyword evidence="11" id="KW-1185">Reference proteome</keyword>
<comment type="catalytic activity">
    <reaction evidence="1">
        <text>ATP + protein L-histidine = ADP + protein N-phospho-L-histidine.</text>
        <dbReference type="EC" id="2.7.13.3"/>
    </reaction>
</comment>
<sequence>MGDSPPLPQNNDDDDPPLRATVPVPLKTENPLLADNWADYIPTTDHVRFFRGTDWGRSRMGPLKTWSIALRLQVYMVLADSRPACLYWGPQNVAVYNVEFVPLAGKTHPRLMGATFEEIYPELWSQIGPVFAAAARDGVSHDVKEMQMFVERMGFVEETYFTGNFTPVRDETGKVAGFYNAVHEITRLKIGERRREMLQKMQAPVLSDERRLADHVMLPLASNLPDVPMALLYKIDEERVPGTTLCVLRGRIGVPDGHPLAAETAVLTSGDGIMPLLRKARENIITVQVDKMFDGLDWKGFGDPCKFVSIIPILVAARSYGFLVIGANPRRPVDDDYHQYIHDLFSHLSSIAASILTAWDIRKREESLQKEITDQRGRMMFMAQHAVIGMSYLYLDGRIAWANEHYYEITGQPPGEESKLAFLHTFLEEDQPKATEAWNNVIEGQAQLSVELRLKRDFMPPSGEPEPAVVRCQHIPLVKNKTLQSVMTFTTDVSAFKWAESAEARRADQANEDKRQQEEFIDFISHELRNPLSAIFQLAETIITSYPSAEGLEASSSELSLVLKQNIDYANTILMCAKHQKRIVDDVLTLSKMEYTMLSVSPLPIQLPVLIQKWMKMLETQISSSDIQISIQAQPSLKEIGVEWILCDELRIHQIWLNLVQNAIKFTKSEMKREIRIEYGAVLKDPELSFSNQIQWARDQRELKDLTLNPEWGLGQQLYLTFSVRDTGIGMTDKEIKRVFRRFEQASAKTSTKYGGSGLGLFLCQRLAERQAGAIGVSSEPGKGSTFAFYVKSRRAESPTQEISLRTVTNQPPAPLRSISHPATSISFPAPDLNKIHVLLVEDNVINQRVVLPQLKKAGCVVYIANHGVEALEIIRESDLWHENVDKKDTKHLDIILMDWEMPIMDGLACSREIRKLHKEGKVTRHVEILATTANARDEQVKIALASGIDDVISKPFLVSDLLVRMRERLSLPERRTVLERAVTGP</sequence>
<keyword evidence="4" id="KW-0808">Transferase</keyword>
<evidence type="ECO:0000256" key="5">
    <source>
        <dbReference type="ARBA" id="ARBA00022777"/>
    </source>
</evidence>
<keyword evidence="3 6" id="KW-0597">Phosphoprotein</keyword>
<dbReference type="Gene3D" id="3.30.565.10">
    <property type="entry name" value="Histidine kinase-like ATPase, C-terminal domain"/>
    <property type="match status" value="1"/>
</dbReference>
<evidence type="ECO:0000313" key="10">
    <source>
        <dbReference type="EMBL" id="PMD16039.1"/>
    </source>
</evidence>
<dbReference type="InterPro" id="IPR000014">
    <property type="entry name" value="PAS"/>
</dbReference>
<dbReference type="SUPFAM" id="SSF52172">
    <property type="entry name" value="CheY-like"/>
    <property type="match status" value="1"/>
</dbReference>
<dbReference type="Gene3D" id="3.40.50.2300">
    <property type="match status" value="1"/>
</dbReference>
<dbReference type="CDD" id="cd00082">
    <property type="entry name" value="HisKA"/>
    <property type="match status" value="1"/>
</dbReference>
<evidence type="ECO:0000313" key="11">
    <source>
        <dbReference type="Proteomes" id="UP000235672"/>
    </source>
</evidence>
<feature type="modified residue" description="4-aspartylphosphate" evidence="6">
    <location>
        <position position="899"/>
    </location>
</feature>
<evidence type="ECO:0000256" key="4">
    <source>
        <dbReference type="ARBA" id="ARBA00022679"/>
    </source>
</evidence>
<dbReference type="InterPro" id="IPR001789">
    <property type="entry name" value="Sig_transdc_resp-reg_receiver"/>
</dbReference>
<dbReference type="GO" id="GO:0000155">
    <property type="term" value="F:phosphorelay sensor kinase activity"/>
    <property type="evidence" value="ECO:0007669"/>
    <property type="project" value="InterPro"/>
</dbReference>
<dbReference type="Pfam" id="PF00072">
    <property type="entry name" value="Response_reg"/>
    <property type="match status" value="1"/>
</dbReference>
<dbReference type="InterPro" id="IPR005467">
    <property type="entry name" value="His_kinase_dom"/>
</dbReference>
<dbReference type="PANTHER" id="PTHR43047">
    <property type="entry name" value="TWO-COMPONENT HISTIDINE PROTEIN KINASE"/>
    <property type="match status" value="1"/>
</dbReference>
<reference evidence="10 11" key="1">
    <citation type="submission" date="2016-05" db="EMBL/GenBank/DDBJ databases">
        <title>A degradative enzymes factory behind the ericoid mycorrhizal symbiosis.</title>
        <authorList>
            <consortium name="DOE Joint Genome Institute"/>
            <person name="Martino E."/>
            <person name="Morin E."/>
            <person name="Grelet G."/>
            <person name="Kuo A."/>
            <person name="Kohler A."/>
            <person name="Daghino S."/>
            <person name="Barry K."/>
            <person name="Choi C."/>
            <person name="Cichocki N."/>
            <person name="Clum A."/>
            <person name="Copeland A."/>
            <person name="Hainaut M."/>
            <person name="Haridas S."/>
            <person name="Labutti K."/>
            <person name="Lindquist E."/>
            <person name="Lipzen A."/>
            <person name="Khouja H.-R."/>
            <person name="Murat C."/>
            <person name="Ohm R."/>
            <person name="Olson A."/>
            <person name="Spatafora J."/>
            <person name="Veneault-Fourrey C."/>
            <person name="Henrissat B."/>
            <person name="Grigoriev I."/>
            <person name="Martin F."/>
            <person name="Perotto S."/>
        </authorList>
    </citation>
    <scope>NUCLEOTIDE SEQUENCE [LARGE SCALE GENOMIC DNA]</scope>
    <source>
        <strain evidence="10 11">UAMH 7357</strain>
    </source>
</reference>
<proteinExistence type="predicted"/>
<dbReference type="InterPro" id="IPR035965">
    <property type="entry name" value="PAS-like_dom_sf"/>
</dbReference>
<name>A0A2J6PPW6_9HELO</name>
<dbReference type="InterPro" id="IPR004358">
    <property type="entry name" value="Sig_transdc_His_kin-like_C"/>
</dbReference>
<dbReference type="InterPro" id="IPR003661">
    <property type="entry name" value="HisK_dim/P_dom"/>
</dbReference>
<evidence type="ECO:0000256" key="7">
    <source>
        <dbReference type="SAM" id="MobiDB-lite"/>
    </source>
</evidence>
<gene>
    <name evidence="10" type="ORF">NA56DRAFT_649661</name>
</gene>
<dbReference type="Gene3D" id="3.30.450.20">
    <property type="entry name" value="PAS domain"/>
    <property type="match status" value="2"/>
</dbReference>
<dbReference type="SMART" id="SM00448">
    <property type="entry name" value="REC"/>
    <property type="match status" value="1"/>
</dbReference>
<dbReference type="CDD" id="cd17546">
    <property type="entry name" value="REC_hyHK_CKI1_RcsC-like"/>
    <property type="match status" value="1"/>
</dbReference>
<dbReference type="SUPFAM" id="SSF55785">
    <property type="entry name" value="PYP-like sensor domain (PAS domain)"/>
    <property type="match status" value="1"/>
</dbReference>
<dbReference type="STRING" id="1745343.A0A2J6PPW6"/>
<evidence type="ECO:0000256" key="6">
    <source>
        <dbReference type="PROSITE-ProRule" id="PRU00169"/>
    </source>
</evidence>
<feature type="region of interest" description="Disordered" evidence="7">
    <location>
        <begin position="1"/>
        <end position="22"/>
    </location>
</feature>
<dbReference type="SMART" id="SM00387">
    <property type="entry name" value="HATPase_c"/>
    <property type="match status" value="1"/>
</dbReference>
<dbReference type="Pfam" id="PF02518">
    <property type="entry name" value="HATPase_c"/>
    <property type="match status" value="1"/>
</dbReference>
<organism evidence="10 11">
    <name type="scientific">Hyaloscypha hepaticicola</name>
    <dbReference type="NCBI Taxonomy" id="2082293"/>
    <lineage>
        <taxon>Eukaryota</taxon>
        <taxon>Fungi</taxon>
        <taxon>Dikarya</taxon>
        <taxon>Ascomycota</taxon>
        <taxon>Pezizomycotina</taxon>
        <taxon>Leotiomycetes</taxon>
        <taxon>Helotiales</taxon>
        <taxon>Hyaloscyphaceae</taxon>
        <taxon>Hyaloscypha</taxon>
    </lineage>
</organism>
<dbReference type="InterPro" id="IPR036890">
    <property type="entry name" value="HATPase_C_sf"/>
</dbReference>
<dbReference type="InterPro" id="IPR003594">
    <property type="entry name" value="HATPase_dom"/>
</dbReference>
<accession>A0A2J6PPW6</accession>
<evidence type="ECO:0000256" key="1">
    <source>
        <dbReference type="ARBA" id="ARBA00000085"/>
    </source>
</evidence>
<feature type="domain" description="Histidine kinase" evidence="8">
    <location>
        <begin position="523"/>
        <end position="795"/>
    </location>
</feature>
<keyword evidence="5" id="KW-0418">Kinase</keyword>